<evidence type="ECO:0000313" key="3">
    <source>
        <dbReference type="Proteomes" id="UP001432027"/>
    </source>
</evidence>
<organism evidence="2 3">
    <name type="scientific">Pristionchus entomophagus</name>
    <dbReference type="NCBI Taxonomy" id="358040"/>
    <lineage>
        <taxon>Eukaryota</taxon>
        <taxon>Metazoa</taxon>
        <taxon>Ecdysozoa</taxon>
        <taxon>Nematoda</taxon>
        <taxon>Chromadorea</taxon>
        <taxon>Rhabditida</taxon>
        <taxon>Rhabditina</taxon>
        <taxon>Diplogasteromorpha</taxon>
        <taxon>Diplogasteroidea</taxon>
        <taxon>Neodiplogasteridae</taxon>
        <taxon>Pristionchus</taxon>
    </lineage>
</organism>
<feature type="transmembrane region" description="Helical" evidence="1">
    <location>
        <begin position="12"/>
        <end position="30"/>
    </location>
</feature>
<name>A0AAV5U9M3_9BILA</name>
<accession>A0AAV5U9M3</accession>
<dbReference type="EMBL" id="BTSX01000006">
    <property type="protein sequence ID" value="GMT03053.1"/>
    <property type="molecule type" value="Genomic_DNA"/>
</dbReference>
<dbReference type="AlphaFoldDB" id="A0AAV5U9M3"/>
<evidence type="ECO:0000313" key="2">
    <source>
        <dbReference type="EMBL" id="GMT03053.1"/>
    </source>
</evidence>
<keyword evidence="1" id="KW-1133">Transmembrane helix</keyword>
<keyword evidence="3" id="KW-1185">Reference proteome</keyword>
<keyword evidence="1" id="KW-0472">Membrane</keyword>
<sequence length="65" mass="6905">GAVSAFGVNQPFILALIGIVAMLGLTVFLVSGDPSDDYLEVPTVKIRSSVPRLLRPTPAVPRKML</sequence>
<proteinExistence type="predicted"/>
<protein>
    <recommendedName>
        <fullName evidence="4">MFS transporter</fullName>
    </recommendedName>
</protein>
<evidence type="ECO:0008006" key="4">
    <source>
        <dbReference type="Google" id="ProtNLM"/>
    </source>
</evidence>
<gene>
    <name evidence="2" type="ORF">PENTCL1PPCAC_25227</name>
</gene>
<evidence type="ECO:0000256" key="1">
    <source>
        <dbReference type="SAM" id="Phobius"/>
    </source>
</evidence>
<comment type="caution">
    <text evidence="2">The sequence shown here is derived from an EMBL/GenBank/DDBJ whole genome shotgun (WGS) entry which is preliminary data.</text>
</comment>
<feature type="non-terminal residue" evidence="2">
    <location>
        <position position="1"/>
    </location>
</feature>
<dbReference type="Proteomes" id="UP001432027">
    <property type="component" value="Unassembled WGS sequence"/>
</dbReference>
<reference evidence="2" key="1">
    <citation type="submission" date="2023-10" db="EMBL/GenBank/DDBJ databases">
        <title>Genome assembly of Pristionchus species.</title>
        <authorList>
            <person name="Yoshida K."/>
            <person name="Sommer R.J."/>
        </authorList>
    </citation>
    <scope>NUCLEOTIDE SEQUENCE</scope>
    <source>
        <strain evidence="2">RS0144</strain>
    </source>
</reference>
<keyword evidence="1" id="KW-0812">Transmembrane</keyword>